<accession>A0ABX2E5R9</accession>
<organism evidence="3 4">
    <name type="scientific">Winogradskyella litoriviva</name>
    <dbReference type="NCBI Taxonomy" id="1220182"/>
    <lineage>
        <taxon>Bacteria</taxon>
        <taxon>Pseudomonadati</taxon>
        <taxon>Bacteroidota</taxon>
        <taxon>Flavobacteriia</taxon>
        <taxon>Flavobacteriales</taxon>
        <taxon>Flavobacteriaceae</taxon>
        <taxon>Winogradskyella</taxon>
    </lineage>
</organism>
<sequence>MSIYNKYKITKVDLLKRNHGIFIESVEDSFLNFISQERKAGNKILSDDYIFSTERKIKRSTYINVFALCILGLFCLFLGLYQFLYTEPLIGVNLYTQFPLISNGSIEIAGSILLLLGSGYSYLKRKDVLERLVKSHLIDALRKLKREKDNLPIAQSKKRKRFKQSYKVGNKKPPK</sequence>
<evidence type="ECO:0008006" key="5">
    <source>
        <dbReference type="Google" id="ProtNLM"/>
    </source>
</evidence>
<dbReference type="EMBL" id="JABRWQ010000004">
    <property type="protein sequence ID" value="NRD23834.1"/>
    <property type="molecule type" value="Genomic_DNA"/>
</dbReference>
<protein>
    <recommendedName>
        <fullName evidence="5">DUF4231 domain-containing protein</fullName>
    </recommendedName>
</protein>
<keyword evidence="4" id="KW-1185">Reference proteome</keyword>
<comment type="caution">
    <text evidence="3">The sequence shown here is derived from an EMBL/GenBank/DDBJ whole genome shotgun (WGS) entry which is preliminary data.</text>
</comment>
<proteinExistence type="predicted"/>
<evidence type="ECO:0000256" key="1">
    <source>
        <dbReference type="SAM" id="MobiDB-lite"/>
    </source>
</evidence>
<keyword evidence="2" id="KW-1133">Transmembrane helix</keyword>
<gene>
    <name evidence="3" type="ORF">HNV10_11310</name>
</gene>
<dbReference type="RefSeq" id="WP_173301460.1">
    <property type="nucleotide sequence ID" value="NZ_JABRWQ010000004.1"/>
</dbReference>
<feature type="transmembrane region" description="Helical" evidence="2">
    <location>
        <begin position="104"/>
        <end position="123"/>
    </location>
</feature>
<evidence type="ECO:0000256" key="2">
    <source>
        <dbReference type="SAM" id="Phobius"/>
    </source>
</evidence>
<feature type="transmembrane region" description="Helical" evidence="2">
    <location>
        <begin position="62"/>
        <end position="84"/>
    </location>
</feature>
<feature type="region of interest" description="Disordered" evidence="1">
    <location>
        <begin position="156"/>
        <end position="175"/>
    </location>
</feature>
<evidence type="ECO:0000313" key="4">
    <source>
        <dbReference type="Proteomes" id="UP000805085"/>
    </source>
</evidence>
<keyword evidence="2" id="KW-0812">Transmembrane</keyword>
<name>A0ABX2E5R9_9FLAO</name>
<evidence type="ECO:0000313" key="3">
    <source>
        <dbReference type="EMBL" id="NRD23834.1"/>
    </source>
</evidence>
<keyword evidence="2" id="KW-0472">Membrane</keyword>
<dbReference type="Proteomes" id="UP000805085">
    <property type="component" value="Unassembled WGS sequence"/>
</dbReference>
<reference evidence="3 4" key="1">
    <citation type="journal article" date="2015" name="Int. J. Syst. Evol. Microbiol.">
        <title>Winogradskyella litoriviva sp. nov., isolated from coastal seawater.</title>
        <authorList>
            <person name="Nedashkovskaya O.I."/>
            <person name="Kukhlevskiy A.D."/>
            <person name="Zhukova N.V."/>
            <person name="Kim S.J."/>
            <person name="Rhee S.K."/>
            <person name="Mikhailov V.V."/>
        </authorList>
    </citation>
    <scope>NUCLEOTIDE SEQUENCE [LARGE SCALE GENOMIC DNA]</scope>
    <source>
        <strain evidence="3 4">KMM6491</strain>
    </source>
</reference>